<feature type="compositionally biased region" description="Polar residues" evidence="1">
    <location>
        <begin position="227"/>
        <end position="243"/>
    </location>
</feature>
<proteinExistence type="predicted"/>
<keyword evidence="3" id="KW-0732">Signal</keyword>
<feature type="transmembrane region" description="Helical" evidence="2">
    <location>
        <begin position="58"/>
        <end position="77"/>
    </location>
</feature>
<feature type="signal peptide" evidence="3">
    <location>
        <begin position="1"/>
        <end position="20"/>
    </location>
</feature>
<feature type="chain" id="PRO_5046306707" description="Transmembrane protein" evidence="3">
    <location>
        <begin position="21"/>
        <end position="371"/>
    </location>
</feature>
<keyword evidence="5" id="KW-1185">Reference proteome</keyword>
<comment type="caution">
    <text evidence="4">The sequence shown here is derived from an EMBL/GenBank/DDBJ whole genome shotgun (WGS) entry which is preliminary data.</text>
</comment>
<gene>
    <name evidence="4" type="ORF">Q8F55_006161</name>
</gene>
<sequence length="371" mass="40566">MTRPGLFALGTLALLTLALAADPTTTSSATPKPSVWPPCDPNSPSYNRGRCTGGRVRYYLAVFGGAAGAIVAGWILIRLMDGKWCSTGCGRVSHSPTVGERMETRFEQWRAEREARRARHAEWPWLVTVSAWLKVLHVNKAAVPESRHVPHKPRDTQTLLGRLRRWVARRPALPEREREFDELESEISRQEAAFGELPSHLPSYPVKNKKSEAKGKDKDRMPDDNRSYTTAAPSYHSQNSAPSYRTLGPAPASPAPAYFTYSVHLPSRPPSPPGSIYSEVSSFGEVPDVVPGGRMLGGVPPPLPPRLPPRSLYRPSRAGLPDFSARRGRSGYLTTSQRLSMSAPASEGDETASSVADSGAPLLARRPEDMV</sequence>
<accession>A0ABR3PWN2</accession>
<feature type="region of interest" description="Disordered" evidence="1">
    <location>
        <begin position="294"/>
        <end position="371"/>
    </location>
</feature>
<keyword evidence="2" id="KW-0812">Transmembrane</keyword>
<reference evidence="4 5" key="1">
    <citation type="submission" date="2023-08" db="EMBL/GenBank/DDBJ databases">
        <title>Annotated Genome Sequence of Vanrija albida AlHP1.</title>
        <authorList>
            <person name="Herzog R."/>
        </authorList>
    </citation>
    <scope>NUCLEOTIDE SEQUENCE [LARGE SCALE GENOMIC DNA]</scope>
    <source>
        <strain evidence="4 5">AlHP1</strain>
    </source>
</reference>
<dbReference type="EMBL" id="JBBXJM010000005">
    <property type="protein sequence ID" value="KAL1406757.1"/>
    <property type="molecule type" value="Genomic_DNA"/>
</dbReference>
<feature type="compositionally biased region" description="Basic and acidic residues" evidence="1">
    <location>
        <begin position="209"/>
        <end position="226"/>
    </location>
</feature>
<evidence type="ECO:0000256" key="3">
    <source>
        <dbReference type="SAM" id="SignalP"/>
    </source>
</evidence>
<dbReference type="GeneID" id="95987204"/>
<evidence type="ECO:0000256" key="2">
    <source>
        <dbReference type="SAM" id="Phobius"/>
    </source>
</evidence>
<dbReference type="Proteomes" id="UP001565368">
    <property type="component" value="Unassembled WGS sequence"/>
</dbReference>
<feature type="compositionally biased region" description="Pro residues" evidence="1">
    <location>
        <begin position="299"/>
        <end position="308"/>
    </location>
</feature>
<evidence type="ECO:0000313" key="4">
    <source>
        <dbReference type="EMBL" id="KAL1406757.1"/>
    </source>
</evidence>
<organism evidence="4 5">
    <name type="scientific">Vanrija albida</name>
    <dbReference type="NCBI Taxonomy" id="181172"/>
    <lineage>
        <taxon>Eukaryota</taxon>
        <taxon>Fungi</taxon>
        <taxon>Dikarya</taxon>
        <taxon>Basidiomycota</taxon>
        <taxon>Agaricomycotina</taxon>
        <taxon>Tremellomycetes</taxon>
        <taxon>Trichosporonales</taxon>
        <taxon>Trichosporonaceae</taxon>
        <taxon>Vanrija</taxon>
    </lineage>
</organism>
<evidence type="ECO:0000313" key="5">
    <source>
        <dbReference type="Proteomes" id="UP001565368"/>
    </source>
</evidence>
<feature type="region of interest" description="Disordered" evidence="1">
    <location>
        <begin position="194"/>
        <end position="248"/>
    </location>
</feature>
<evidence type="ECO:0008006" key="6">
    <source>
        <dbReference type="Google" id="ProtNLM"/>
    </source>
</evidence>
<evidence type="ECO:0000256" key="1">
    <source>
        <dbReference type="SAM" id="MobiDB-lite"/>
    </source>
</evidence>
<dbReference type="RefSeq" id="XP_069206701.1">
    <property type="nucleotide sequence ID" value="XM_069354630.1"/>
</dbReference>
<keyword evidence="2" id="KW-1133">Transmembrane helix</keyword>
<protein>
    <recommendedName>
        <fullName evidence="6">Transmembrane protein</fullName>
    </recommendedName>
</protein>
<keyword evidence="2" id="KW-0472">Membrane</keyword>
<name>A0ABR3PWN2_9TREE</name>